<dbReference type="InterPro" id="IPR013320">
    <property type="entry name" value="ConA-like_dom_sf"/>
</dbReference>
<dbReference type="InterPro" id="IPR050546">
    <property type="entry name" value="Glycosyl_Hydrlase_16"/>
</dbReference>
<dbReference type="Gene3D" id="2.60.40.2030">
    <property type="match status" value="1"/>
</dbReference>
<dbReference type="PANTHER" id="PTHR10963:SF55">
    <property type="entry name" value="GLYCOSIDE HYDROLASE FAMILY 16 PROTEIN"/>
    <property type="match status" value="1"/>
</dbReference>
<evidence type="ECO:0000313" key="7">
    <source>
        <dbReference type="EMBL" id="NNV57926.1"/>
    </source>
</evidence>
<feature type="domain" description="GH16" evidence="6">
    <location>
        <begin position="150"/>
        <end position="399"/>
    </location>
</feature>
<dbReference type="GO" id="GO:0016020">
    <property type="term" value="C:membrane"/>
    <property type="evidence" value="ECO:0007669"/>
    <property type="project" value="InterPro"/>
</dbReference>
<organism evidence="7 8">
    <name type="scientific">Limnovirga soli</name>
    <dbReference type="NCBI Taxonomy" id="2656915"/>
    <lineage>
        <taxon>Bacteria</taxon>
        <taxon>Pseudomonadati</taxon>
        <taxon>Bacteroidota</taxon>
        <taxon>Chitinophagia</taxon>
        <taxon>Chitinophagales</taxon>
        <taxon>Chitinophagaceae</taxon>
        <taxon>Limnovirga</taxon>
    </lineage>
</organism>
<dbReference type="GO" id="GO:0005975">
    <property type="term" value="P:carbohydrate metabolic process"/>
    <property type="evidence" value="ECO:0007669"/>
    <property type="project" value="InterPro"/>
</dbReference>
<sequence>MKCRTHLICLLFLCVALLSSCSKGGGGGSTPTPTGPTASINSVADDRTTAGTTFSFTVSLSAKTDKDVSIHYSTLNGTAEAAKDYTATNGTLTIAAGSTSAKIEVPILGDSLRKANQYFYVQLDAPQNCTLKTSKGSGTIKNENGTYFPVDNTGFTTPETYDGYHLAWSDEFSGKSVNENDWTFETGNNNGWGNAELEYYTGRTQNAFVSQGNLIIEARQEAYNGSQYTSARMITKNKKTFQYGRIDIRAKLPSTKGIWPALWLLGNNIDQVNWPACGEIDMMELLGQEPNKVYGTLHYGANTTLHESIGTNYVLPGASFDQEFHVFSLIWEENSIKILIDDTQFFAATKANVTAAYPFNNPFFFIFNIAVGGNWPGAPDANTVFPQRMVVDYVRVFQK</sequence>
<comment type="similarity">
    <text evidence="1">Belongs to the glycosyl hydrolase 16 family.</text>
</comment>
<protein>
    <submittedName>
        <fullName evidence="7">Family 16 glycosylhydrolase</fullName>
    </submittedName>
</protein>
<accession>A0A8J8FGX5</accession>
<keyword evidence="2 5" id="KW-0732">Signal</keyword>
<reference evidence="7" key="1">
    <citation type="submission" date="2019-10" db="EMBL/GenBank/DDBJ databases">
        <title>Draft genome sequence of Panacibacter sp. KCS-6.</title>
        <authorList>
            <person name="Yim K.J."/>
        </authorList>
    </citation>
    <scope>NUCLEOTIDE SEQUENCE</scope>
    <source>
        <strain evidence="7">KCS-6</strain>
    </source>
</reference>
<evidence type="ECO:0000256" key="1">
    <source>
        <dbReference type="ARBA" id="ARBA00006865"/>
    </source>
</evidence>
<proteinExistence type="inferred from homology"/>
<dbReference type="InterPro" id="IPR003644">
    <property type="entry name" value="Calx_beta"/>
</dbReference>
<dbReference type="SUPFAM" id="SSF49899">
    <property type="entry name" value="Concanavalin A-like lectins/glucanases"/>
    <property type="match status" value="1"/>
</dbReference>
<dbReference type="SUPFAM" id="SSF141072">
    <property type="entry name" value="CalX-like"/>
    <property type="match status" value="1"/>
</dbReference>
<dbReference type="CDD" id="cd08023">
    <property type="entry name" value="GH16_laminarinase_like"/>
    <property type="match status" value="1"/>
</dbReference>
<dbReference type="SMART" id="SM00237">
    <property type="entry name" value="Calx_beta"/>
    <property type="match status" value="1"/>
</dbReference>
<dbReference type="EMBL" id="WHPF01000021">
    <property type="protein sequence ID" value="NNV57926.1"/>
    <property type="molecule type" value="Genomic_DNA"/>
</dbReference>
<dbReference type="AlphaFoldDB" id="A0A8J8FGX5"/>
<comment type="caution">
    <text evidence="7">The sequence shown here is derived from an EMBL/GenBank/DDBJ whole genome shotgun (WGS) entry which is preliminary data.</text>
</comment>
<name>A0A8J8FGX5_9BACT</name>
<dbReference type="PROSITE" id="PS51762">
    <property type="entry name" value="GH16_2"/>
    <property type="match status" value="1"/>
</dbReference>
<dbReference type="Pfam" id="PF03160">
    <property type="entry name" value="Calx-beta"/>
    <property type="match status" value="1"/>
</dbReference>
<evidence type="ECO:0000313" key="8">
    <source>
        <dbReference type="Proteomes" id="UP000598971"/>
    </source>
</evidence>
<evidence type="ECO:0000256" key="4">
    <source>
        <dbReference type="ARBA" id="ARBA00022837"/>
    </source>
</evidence>
<gene>
    <name evidence="7" type="ORF">GD597_20850</name>
</gene>
<keyword evidence="4" id="KW-0106">Calcium</keyword>
<dbReference type="Proteomes" id="UP000598971">
    <property type="component" value="Unassembled WGS sequence"/>
</dbReference>
<dbReference type="Gene3D" id="2.60.120.200">
    <property type="match status" value="1"/>
</dbReference>
<evidence type="ECO:0000256" key="2">
    <source>
        <dbReference type="ARBA" id="ARBA00022729"/>
    </source>
</evidence>
<evidence type="ECO:0000256" key="3">
    <source>
        <dbReference type="ARBA" id="ARBA00022737"/>
    </source>
</evidence>
<dbReference type="PANTHER" id="PTHR10963">
    <property type="entry name" value="GLYCOSYL HYDROLASE-RELATED"/>
    <property type="match status" value="1"/>
</dbReference>
<dbReference type="GO" id="GO:0007154">
    <property type="term" value="P:cell communication"/>
    <property type="evidence" value="ECO:0007669"/>
    <property type="project" value="InterPro"/>
</dbReference>
<dbReference type="InterPro" id="IPR000757">
    <property type="entry name" value="Beta-glucanase-like"/>
</dbReference>
<dbReference type="GO" id="GO:0004553">
    <property type="term" value="F:hydrolase activity, hydrolyzing O-glycosyl compounds"/>
    <property type="evidence" value="ECO:0007669"/>
    <property type="project" value="InterPro"/>
</dbReference>
<feature type="chain" id="PRO_5035323892" evidence="5">
    <location>
        <begin position="25"/>
        <end position="399"/>
    </location>
</feature>
<evidence type="ECO:0000259" key="6">
    <source>
        <dbReference type="PROSITE" id="PS51762"/>
    </source>
</evidence>
<dbReference type="InterPro" id="IPR038081">
    <property type="entry name" value="CalX-like_sf"/>
</dbReference>
<dbReference type="PROSITE" id="PS51257">
    <property type="entry name" value="PROKAR_LIPOPROTEIN"/>
    <property type="match status" value="1"/>
</dbReference>
<keyword evidence="3" id="KW-0677">Repeat</keyword>
<evidence type="ECO:0000256" key="5">
    <source>
        <dbReference type="SAM" id="SignalP"/>
    </source>
</evidence>
<keyword evidence="8" id="KW-1185">Reference proteome</keyword>
<dbReference type="RefSeq" id="WP_171609878.1">
    <property type="nucleotide sequence ID" value="NZ_WHPF01000021.1"/>
</dbReference>
<dbReference type="Pfam" id="PF00722">
    <property type="entry name" value="Glyco_hydro_16"/>
    <property type="match status" value="1"/>
</dbReference>
<feature type="signal peptide" evidence="5">
    <location>
        <begin position="1"/>
        <end position="24"/>
    </location>
</feature>